<feature type="compositionally biased region" description="Basic and acidic residues" evidence="8">
    <location>
        <begin position="575"/>
        <end position="584"/>
    </location>
</feature>
<keyword evidence="12" id="KW-1185">Reference proteome</keyword>
<feature type="compositionally biased region" description="Polar residues" evidence="8">
    <location>
        <begin position="592"/>
        <end position="603"/>
    </location>
</feature>
<name>A0AAD9K2G2_9ANNE</name>
<feature type="transmembrane region" description="Helical" evidence="9">
    <location>
        <begin position="366"/>
        <end position="389"/>
    </location>
</feature>
<keyword evidence="5 9" id="KW-1133">Transmembrane helix</keyword>
<feature type="transmembrane region" description="Helical" evidence="9">
    <location>
        <begin position="250"/>
        <end position="268"/>
    </location>
</feature>
<feature type="domain" description="Major facilitator superfamily (MFS) profile" evidence="10">
    <location>
        <begin position="109"/>
        <end position="552"/>
    </location>
</feature>
<dbReference type="PANTHER" id="PTHR23503">
    <property type="entry name" value="SOLUTE CARRIER FAMILY 2"/>
    <property type="match status" value="1"/>
</dbReference>
<feature type="transmembrane region" description="Helical" evidence="9">
    <location>
        <begin position="280"/>
        <end position="301"/>
    </location>
</feature>
<gene>
    <name evidence="11" type="ORF">LSH36_85g03076</name>
</gene>
<dbReference type="InterPro" id="IPR036259">
    <property type="entry name" value="MFS_trans_sf"/>
</dbReference>
<feature type="transmembrane region" description="Helical" evidence="9">
    <location>
        <begin position="401"/>
        <end position="421"/>
    </location>
</feature>
<feature type="region of interest" description="Disordered" evidence="8">
    <location>
        <begin position="575"/>
        <end position="603"/>
    </location>
</feature>
<protein>
    <recommendedName>
        <fullName evidence="10">Major facilitator superfamily (MFS) profile domain-containing protein</fullName>
    </recommendedName>
</protein>
<comment type="subcellular location">
    <subcellularLocation>
        <location evidence="1">Cell membrane</location>
        <topology evidence="1">Multi-pass membrane protein</topology>
    </subcellularLocation>
</comment>
<feature type="transmembrane region" description="Helical" evidence="9">
    <location>
        <begin position="527"/>
        <end position="546"/>
    </location>
</feature>
<dbReference type="AlphaFoldDB" id="A0AAD9K2G2"/>
<feature type="transmembrane region" description="Helical" evidence="9">
    <location>
        <begin position="502"/>
        <end position="521"/>
    </location>
</feature>
<dbReference type="EMBL" id="JAODUP010000085">
    <property type="protein sequence ID" value="KAK2163115.1"/>
    <property type="molecule type" value="Genomic_DNA"/>
</dbReference>
<feature type="region of interest" description="Disordered" evidence="8">
    <location>
        <begin position="1"/>
        <end position="39"/>
    </location>
</feature>
<dbReference type="PRINTS" id="PR00171">
    <property type="entry name" value="SUGRTRNSPORT"/>
</dbReference>
<feature type="compositionally biased region" description="Basic and acidic residues" evidence="8">
    <location>
        <begin position="24"/>
        <end position="39"/>
    </location>
</feature>
<keyword evidence="2 7" id="KW-0813">Transport</keyword>
<dbReference type="PROSITE" id="PS50850">
    <property type="entry name" value="MFS"/>
    <property type="match status" value="1"/>
</dbReference>
<dbReference type="FunFam" id="1.20.1250.20:FF:001511">
    <property type="entry name" value="Solute carrier family 2, facilitated glucose transporter member 5"/>
    <property type="match status" value="1"/>
</dbReference>
<dbReference type="SUPFAM" id="SSF103473">
    <property type="entry name" value="MFS general substrate transporter"/>
    <property type="match status" value="1"/>
</dbReference>
<dbReference type="InterPro" id="IPR005829">
    <property type="entry name" value="Sugar_transporter_CS"/>
</dbReference>
<dbReference type="NCBIfam" id="TIGR00879">
    <property type="entry name" value="SP"/>
    <property type="match status" value="1"/>
</dbReference>
<proteinExistence type="inferred from homology"/>
<evidence type="ECO:0000259" key="10">
    <source>
        <dbReference type="PROSITE" id="PS50850"/>
    </source>
</evidence>
<reference evidence="11" key="1">
    <citation type="journal article" date="2023" name="Mol. Biol. Evol.">
        <title>Third-Generation Sequencing Reveals the Adaptive Role of the Epigenome in Three Deep-Sea Polychaetes.</title>
        <authorList>
            <person name="Perez M."/>
            <person name="Aroh O."/>
            <person name="Sun Y."/>
            <person name="Lan Y."/>
            <person name="Juniper S.K."/>
            <person name="Young C.R."/>
            <person name="Angers B."/>
            <person name="Qian P.Y."/>
        </authorList>
    </citation>
    <scope>NUCLEOTIDE SEQUENCE</scope>
    <source>
        <strain evidence="11">P08H-3</strain>
    </source>
</reference>
<evidence type="ECO:0000256" key="7">
    <source>
        <dbReference type="RuleBase" id="RU003346"/>
    </source>
</evidence>
<dbReference type="InterPro" id="IPR045263">
    <property type="entry name" value="GLUT"/>
</dbReference>
<dbReference type="PROSITE" id="PS00217">
    <property type="entry name" value="SUGAR_TRANSPORT_2"/>
    <property type="match status" value="1"/>
</dbReference>
<evidence type="ECO:0000256" key="5">
    <source>
        <dbReference type="ARBA" id="ARBA00022989"/>
    </source>
</evidence>
<dbReference type="GO" id="GO:0005886">
    <property type="term" value="C:plasma membrane"/>
    <property type="evidence" value="ECO:0007669"/>
    <property type="project" value="UniProtKB-SubCell"/>
</dbReference>
<dbReference type="Pfam" id="PF00083">
    <property type="entry name" value="Sugar_tr"/>
    <property type="match status" value="1"/>
</dbReference>
<comment type="caution">
    <text evidence="11">The sequence shown here is derived from an EMBL/GenBank/DDBJ whole genome shotgun (WGS) entry which is preliminary data.</text>
</comment>
<organism evidence="11 12">
    <name type="scientific">Paralvinella palmiformis</name>
    <dbReference type="NCBI Taxonomy" id="53620"/>
    <lineage>
        <taxon>Eukaryota</taxon>
        <taxon>Metazoa</taxon>
        <taxon>Spiralia</taxon>
        <taxon>Lophotrochozoa</taxon>
        <taxon>Annelida</taxon>
        <taxon>Polychaeta</taxon>
        <taxon>Sedentaria</taxon>
        <taxon>Canalipalpata</taxon>
        <taxon>Terebellida</taxon>
        <taxon>Terebelliformia</taxon>
        <taxon>Alvinellidae</taxon>
        <taxon>Paralvinella</taxon>
    </lineage>
</organism>
<evidence type="ECO:0000256" key="1">
    <source>
        <dbReference type="ARBA" id="ARBA00004651"/>
    </source>
</evidence>
<accession>A0AAD9K2G2</accession>
<evidence type="ECO:0000256" key="3">
    <source>
        <dbReference type="ARBA" id="ARBA00022475"/>
    </source>
</evidence>
<dbReference type="GO" id="GO:0005353">
    <property type="term" value="F:fructose transmembrane transporter activity"/>
    <property type="evidence" value="ECO:0007669"/>
    <property type="project" value="UniProtKB-ARBA"/>
</dbReference>
<dbReference type="InterPro" id="IPR005828">
    <property type="entry name" value="MFS_sugar_transport-like"/>
</dbReference>
<feature type="transmembrane region" description="Helical" evidence="9">
    <location>
        <begin position="189"/>
        <end position="211"/>
    </location>
</feature>
<dbReference type="InterPro" id="IPR020846">
    <property type="entry name" value="MFS_dom"/>
</dbReference>
<dbReference type="GO" id="GO:1990539">
    <property type="term" value="P:fructose import across plasma membrane"/>
    <property type="evidence" value="ECO:0007669"/>
    <property type="project" value="UniProtKB-ARBA"/>
</dbReference>
<dbReference type="InterPro" id="IPR003663">
    <property type="entry name" value="Sugar/inositol_transpt"/>
</dbReference>
<comment type="similarity">
    <text evidence="7">Belongs to the major facilitator superfamily. Sugar transporter (TC 2.A.1.1) family.</text>
</comment>
<sequence length="603" mass="66425">MTSKKDSEPTLEHAHTATGIVGDGDTHHLTIPHSHSDTDRLTMLSTPTLRKRELLHVDEDIYASTHSLTWAGQQTHVMTAHIAAETDQEIDGGILAPTGRVTFQLSLAAFIAAFGSSLPHGWNTGVLNTPSQLIKDFLNTTYTERFGEVPGPQLLNFLWSASVSIYLVGGCGGAFCAGWFANKVGRKRGLLICNVFGFVAAILFATCQVAQSFEMLILARLIVGFGCGAGSGLVPMYLTEISPINVRGAMGVLHQFALTCGILLSQIIGLRQILGQEHLWPYLLALTGFPCLISSAVLPFLPESPRYLYVNEQSREKAEHALRIFRQEEDVTLDLEEMKQEVIQQQQEPEWTFKRLFKNKDLSMQLALVCVLAVAQQLSGINVVFYYSTGVFIGAGIPIDYTQYATLCTGIINVLMTGISVPLMEKSGRRKLLLSGMILMVISATGMTVTLSLKDISTWMAYFSIVSLVGFVIGFAIGLGSIPQFIGAELFKQGPRPPAMSFAGLLNWLCNVIVGISFPLMEPYTKQYSFIPFIVIVLGFGAFLWWKLPETKGKTYEEIWNYFVKEKHKHEVETLLESPVDKNRNKPKKTTKSGSLVNGATLN</sequence>
<feature type="transmembrane region" description="Helical" evidence="9">
    <location>
        <begin position="217"/>
        <end position="238"/>
    </location>
</feature>
<evidence type="ECO:0000256" key="8">
    <source>
        <dbReference type="SAM" id="MobiDB-lite"/>
    </source>
</evidence>
<feature type="compositionally biased region" description="Basic and acidic residues" evidence="8">
    <location>
        <begin position="1"/>
        <end position="15"/>
    </location>
</feature>
<evidence type="ECO:0000313" key="12">
    <source>
        <dbReference type="Proteomes" id="UP001208570"/>
    </source>
</evidence>
<dbReference type="PANTHER" id="PTHR23503:SF8">
    <property type="entry name" value="FACILITATED GLUCOSE TRANSPORTER PROTEIN 1"/>
    <property type="match status" value="1"/>
</dbReference>
<dbReference type="Proteomes" id="UP001208570">
    <property type="component" value="Unassembled WGS sequence"/>
</dbReference>
<keyword evidence="6 9" id="KW-0472">Membrane</keyword>
<evidence type="ECO:0000256" key="6">
    <source>
        <dbReference type="ARBA" id="ARBA00023136"/>
    </source>
</evidence>
<feature type="transmembrane region" description="Helical" evidence="9">
    <location>
        <begin position="433"/>
        <end position="453"/>
    </location>
</feature>
<dbReference type="Gene3D" id="1.20.1250.20">
    <property type="entry name" value="MFS general substrate transporter like domains"/>
    <property type="match status" value="1"/>
</dbReference>
<keyword evidence="4 9" id="KW-0812">Transmembrane</keyword>
<evidence type="ECO:0000256" key="4">
    <source>
        <dbReference type="ARBA" id="ARBA00022692"/>
    </source>
</evidence>
<feature type="transmembrane region" description="Helical" evidence="9">
    <location>
        <begin position="157"/>
        <end position="182"/>
    </location>
</feature>
<evidence type="ECO:0000256" key="2">
    <source>
        <dbReference type="ARBA" id="ARBA00022448"/>
    </source>
</evidence>
<feature type="transmembrane region" description="Helical" evidence="9">
    <location>
        <begin position="459"/>
        <end position="482"/>
    </location>
</feature>
<keyword evidence="3" id="KW-1003">Cell membrane</keyword>
<evidence type="ECO:0000313" key="11">
    <source>
        <dbReference type="EMBL" id="KAK2163115.1"/>
    </source>
</evidence>
<evidence type="ECO:0000256" key="9">
    <source>
        <dbReference type="SAM" id="Phobius"/>
    </source>
</evidence>